<dbReference type="CDD" id="cd22903">
    <property type="entry name" value="NI9M"/>
    <property type="match status" value="1"/>
</dbReference>
<name>A0A316V0H8_9BASI</name>
<dbReference type="EMBL" id="KZ819662">
    <property type="protein sequence ID" value="PWN31050.1"/>
    <property type="molecule type" value="Genomic_DNA"/>
</dbReference>
<protein>
    <recommendedName>
        <fullName evidence="4">NADH-ubiquinone oxidoreductase 9.5 kDa subunit</fullName>
    </recommendedName>
</protein>
<dbReference type="AlphaFoldDB" id="A0A316V0H8"/>
<sequence>MAAIFGPLRGTYRYLQRCAHEQPVIFYSLAIGWIGPVAVITVPSFRKNYLGWVPPEAVPTTYPLPQRKREEVTGYDDE</sequence>
<dbReference type="OrthoDB" id="2093409at2759"/>
<feature type="transmembrane region" description="Helical" evidence="1">
    <location>
        <begin position="24"/>
        <end position="42"/>
    </location>
</feature>
<dbReference type="RefSeq" id="XP_025365662.1">
    <property type="nucleotide sequence ID" value="XM_025509009.1"/>
</dbReference>
<proteinExistence type="predicted"/>
<keyword evidence="1" id="KW-0472">Membrane</keyword>
<gene>
    <name evidence="2" type="ORF">BDZ90DRAFT_277458</name>
</gene>
<reference evidence="2 3" key="1">
    <citation type="journal article" date="2018" name="Mol. Biol. Evol.">
        <title>Broad Genomic Sampling Reveals a Smut Pathogenic Ancestry of the Fungal Clade Ustilaginomycotina.</title>
        <authorList>
            <person name="Kijpornyongpan T."/>
            <person name="Mondo S.J."/>
            <person name="Barry K."/>
            <person name="Sandor L."/>
            <person name="Lee J."/>
            <person name="Lipzen A."/>
            <person name="Pangilinan J."/>
            <person name="LaButti K."/>
            <person name="Hainaut M."/>
            <person name="Henrissat B."/>
            <person name="Grigoriev I.V."/>
            <person name="Spatafora J.W."/>
            <person name="Aime M.C."/>
        </authorList>
    </citation>
    <scope>NUCLEOTIDE SEQUENCE [LARGE SCALE GENOMIC DNA]</scope>
    <source>
        <strain evidence="2 3">MCA 5214</strain>
    </source>
</reference>
<evidence type="ECO:0000313" key="3">
    <source>
        <dbReference type="Proteomes" id="UP000245884"/>
    </source>
</evidence>
<dbReference type="PANTHER" id="PTHR38488:SF1">
    <property type="entry name" value="OXIDOREDUCTASE 9.5 KDA SUBUNIT, PUTATIVE (AFU_ORTHOLOGUE AFUA_5G08980)-RELATED"/>
    <property type="match status" value="1"/>
</dbReference>
<dbReference type="GeneID" id="37030832"/>
<dbReference type="Proteomes" id="UP000245884">
    <property type="component" value="Unassembled WGS sequence"/>
</dbReference>
<keyword evidence="1" id="KW-0812">Transmembrane</keyword>
<dbReference type="InterPro" id="IPR039961">
    <property type="entry name" value="Nuo9.5"/>
</dbReference>
<evidence type="ECO:0008006" key="4">
    <source>
        <dbReference type="Google" id="ProtNLM"/>
    </source>
</evidence>
<dbReference type="PANTHER" id="PTHR38488">
    <property type="entry name" value="OXIDOREDUCTASE 9.5 KDA SUBUNIT, PUTATIVE (AFU_ORTHOLOGUE AFUA_5G08980)-RELATED"/>
    <property type="match status" value="1"/>
</dbReference>
<evidence type="ECO:0000313" key="2">
    <source>
        <dbReference type="EMBL" id="PWN31050.1"/>
    </source>
</evidence>
<evidence type="ECO:0000256" key="1">
    <source>
        <dbReference type="SAM" id="Phobius"/>
    </source>
</evidence>
<keyword evidence="3" id="KW-1185">Reference proteome</keyword>
<accession>A0A316V0H8</accession>
<dbReference type="STRING" id="1569628.A0A316V0H8"/>
<organism evidence="2 3">
    <name type="scientific">Jaminaea rosea</name>
    <dbReference type="NCBI Taxonomy" id="1569628"/>
    <lineage>
        <taxon>Eukaryota</taxon>
        <taxon>Fungi</taxon>
        <taxon>Dikarya</taxon>
        <taxon>Basidiomycota</taxon>
        <taxon>Ustilaginomycotina</taxon>
        <taxon>Exobasidiomycetes</taxon>
        <taxon>Microstromatales</taxon>
        <taxon>Microstromatales incertae sedis</taxon>
        <taxon>Jaminaea</taxon>
    </lineage>
</organism>
<keyword evidence="1" id="KW-1133">Transmembrane helix</keyword>